<proteinExistence type="predicted"/>
<sequence length="391" mass="43783">MARTRETARKIPTKTAVQKRGKKEKHTAKSTKPAKPARSAKPANGGKHIVRRILAQDGEKYLMDWIPSWEDVTIIDDPENAQALVDWNDNKKAKLTFTFDGRTVLRSTNPTEDDADITVRAMMDKIFRHFRNFMRGDPGDMAALLFPDHDWAFATEADANTAVNIFNSTAHLRQTAPPTSAAETMRRTYVQMRTLHQTTFRATDLTYAAISIKYLGQIDPNLETLSADTPNRTPQSPLQHLAPLFAHEYKDINPRKWATPAHLHTALLPLHNLATSFITSAPYILAHPQALLFTRLFYTSDALAPLLRAATGVRLTSSWPDHSRDACLYAYMQQAGDSRAVDCVERTYLAARDGVMWAVKDAGDDHDDNVQGERAGEAQGVYVVLIESEDE</sequence>
<evidence type="ECO:0000256" key="1">
    <source>
        <dbReference type="SAM" id="MobiDB-lite"/>
    </source>
</evidence>
<evidence type="ECO:0000313" key="2">
    <source>
        <dbReference type="EMBL" id="KAF1913393.1"/>
    </source>
</evidence>
<evidence type="ECO:0000313" key="3">
    <source>
        <dbReference type="Proteomes" id="UP000800096"/>
    </source>
</evidence>
<dbReference type="OrthoDB" id="3798148at2759"/>
<dbReference type="EMBL" id="ML979139">
    <property type="protein sequence ID" value="KAF1913393.1"/>
    <property type="molecule type" value="Genomic_DNA"/>
</dbReference>
<name>A0A6A5QDH0_AMPQU</name>
<accession>A0A6A5QDH0</accession>
<keyword evidence="3" id="KW-1185">Reference proteome</keyword>
<feature type="compositionally biased region" description="Basic residues" evidence="1">
    <location>
        <begin position="17"/>
        <end position="29"/>
    </location>
</feature>
<reference evidence="2" key="1">
    <citation type="journal article" date="2020" name="Stud. Mycol.">
        <title>101 Dothideomycetes genomes: a test case for predicting lifestyles and emergence of pathogens.</title>
        <authorList>
            <person name="Haridas S."/>
            <person name="Albert R."/>
            <person name="Binder M."/>
            <person name="Bloem J."/>
            <person name="Labutti K."/>
            <person name="Salamov A."/>
            <person name="Andreopoulos B."/>
            <person name="Baker S."/>
            <person name="Barry K."/>
            <person name="Bills G."/>
            <person name="Bluhm B."/>
            <person name="Cannon C."/>
            <person name="Castanera R."/>
            <person name="Culley D."/>
            <person name="Daum C."/>
            <person name="Ezra D."/>
            <person name="Gonzalez J."/>
            <person name="Henrissat B."/>
            <person name="Kuo A."/>
            <person name="Liang C."/>
            <person name="Lipzen A."/>
            <person name="Lutzoni F."/>
            <person name="Magnuson J."/>
            <person name="Mondo S."/>
            <person name="Nolan M."/>
            <person name="Ohm R."/>
            <person name="Pangilinan J."/>
            <person name="Park H.-J."/>
            <person name="Ramirez L."/>
            <person name="Alfaro M."/>
            <person name="Sun H."/>
            <person name="Tritt A."/>
            <person name="Yoshinaga Y."/>
            <person name="Zwiers L.-H."/>
            <person name="Turgeon B."/>
            <person name="Goodwin S."/>
            <person name="Spatafora J."/>
            <person name="Crous P."/>
            <person name="Grigoriev I."/>
        </authorList>
    </citation>
    <scope>NUCLEOTIDE SEQUENCE</scope>
    <source>
        <strain evidence="2">HMLAC05119</strain>
    </source>
</reference>
<protein>
    <submittedName>
        <fullName evidence="2">Uncharacterized protein</fullName>
    </submittedName>
</protein>
<gene>
    <name evidence="2" type="ORF">BDU57DRAFT_582160</name>
</gene>
<feature type="region of interest" description="Disordered" evidence="1">
    <location>
        <begin position="1"/>
        <end position="48"/>
    </location>
</feature>
<organism evidence="2 3">
    <name type="scientific">Ampelomyces quisqualis</name>
    <name type="common">Powdery mildew agent</name>
    <dbReference type="NCBI Taxonomy" id="50730"/>
    <lineage>
        <taxon>Eukaryota</taxon>
        <taxon>Fungi</taxon>
        <taxon>Dikarya</taxon>
        <taxon>Ascomycota</taxon>
        <taxon>Pezizomycotina</taxon>
        <taxon>Dothideomycetes</taxon>
        <taxon>Pleosporomycetidae</taxon>
        <taxon>Pleosporales</taxon>
        <taxon>Pleosporineae</taxon>
        <taxon>Phaeosphaeriaceae</taxon>
        <taxon>Ampelomyces</taxon>
    </lineage>
</organism>
<dbReference type="Proteomes" id="UP000800096">
    <property type="component" value="Unassembled WGS sequence"/>
</dbReference>
<dbReference type="AlphaFoldDB" id="A0A6A5QDH0"/>
<feature type="compositionally biased region" description="Low complexity" evidence="1">
    <location>
        <begin position="30"/>
        <end position="43"/>
    </location>
</feature>